<organism evidence="1 2">
    <name type="scientific">Dimargaris cristalligena</name>
    <dbReference type="NCBI Taxonomy" id="215637"/>
    <lineage>
        <taxon>Eukaryota</taxon>
        <taxon>Fungi</taxon>
        <taxon>Fungi incertae sedis</taxon>
        <taxon>Zoopagomycota</taxon>
        <taxon>Kickxellomycotina</taxon>
        <taxon>Dimargaritomycetes</taxon>
        <taxon>Dimargaritales</taxon>
        <taxon>Dimargaritaceae</taxon>
        <taxon>Dimargaris</taxon>
    </lineage>
</organism>
<accession>A0A4P9ZJS2</accession>
<dbReference type="EMBL" id="ML004037">
    <property type="protein sequence ID" value="RKP33323.1"/>
    <property type="molecule type" value="Genomic_DNA"/>
</dbReference>
<dbReference type="SUPFAM" id="SSF52047">
    <property type="entry name" value="RNI-like"/>
    <property type="match status" value="1"/>
</dbReference>
<dbReference type="Gene3D" id="3.80.10.10">
    <property type="entry name" value="Ribonuclease Inhibitor"/>
    <property type="match status" value="1"/>
</dbReference>
<evidence type="ECO:0000313" key="1">
    <source>
        <dbReference type="EMBL" id="RKP33323.1"/>
    </source>
</evidence>
<dbReference type="Proteomes" id="UP000268162">
    <property type="component" value="Unassembled WGS sequence"/>
</dbReference>
<gene>
    <name evidence="1" type="ORF">BJ085DRAFT_32762</name>
</gene>
<proteinExistence type="predicted"/>
<evidence type="ECO:0008006" key="3">
    <source>
        <dbReference type="Google" id="ProtNLM"/>
    </source>
</evidence>
<keyword evidence="2" id="KW-1185">Reference proteome</keyword>
<reference evidence="2" key="1">
    <citation type="journal article" date="2018" name="Nat. Microbiol.">
        <title>Leveraging single-cell genomics to expand the fungal tree of life.</title>
        <authorList>
            <person name="Ahrendt S.R."/>
            <person name="Quandt C.A."/>
            <person name="Ciobanu D."/>
            <person name="Clum A."/>
            <person name="Salamov A."/>
            <person name="Andreopoulos B."/>
            <person name="Cheng J.F."/>
            <person name="Woyke T."/>
            <person name="Pelin A."/>
            <person name="Henrissat B."/>
            <person name="Reynolds N.K."/>
            <person name="Benny G.L."/>
            <person name="Smith M.E."/>
            <person name="James T.Y."/>
            <person name="Grigoriev I.V."/>
        </authorList>
    </citation>
    <scope>NUCLEOTIDE SEQUENCE [LARGE SCALE GENOMIC DNA]</scope>
    <source>
        <strain evidence="2">RSA 468</strain>
    </source>
</reference>
<dbReference type="InterPro" id="IPR032675">
    <property type="entry name" value="LRR_dom_sf"/>
</dbReference>
<sequence length="358" mass="40906">MYVEPNWPEKAQTFSGTISHLIHALLSIDNLVDWLVIARYLEHLPRPLRCLTMWLETGRLQPGQTYEALVRNRLTVAHFARLAKIRYLRFYAESPSIDTDVIIGFMAPFTGLRHLLLYVRAPDDRLCHALVSRYGHLAHLTIGRGPWNLGILFPPRSPGFQRLEALKLDCDWNSSHYQHIGNLLATDYPYLRSLSLTLDISDGTPYTPDWEMALKRFFGQPWPHIISLNLSGGHEHSDGMVTDIAPLIIRNFTRLEKLTLYLISPLPTTHALLLSNCPKLKCYTVVGHGCSFMSQVSTLDFYNPTLSYLAFSWPKCNWAAVTAIISRLPNLQELRVSLDPSDLIQQFNDEYPHILLNC</sequence>
<evidence type="ECO:0000313" key="2">
    <source>
        <dbReference type="Proteomes" id="UP000268162"/>
    </source>
</evidence>
<dbReference type="AlphaFoldDB" id="A0A4P9ZJS2"/>
<name>A0A4P9ZJS2_9FUNG</name>
<protein>
    <recommendedName>
        <fullName evidence="3">F-box domain-containing protein</fullName>
    </recommendedName>
</protein>